<proteinExistence type="predicted"/>
<comment type="caution">
    <text evidence="2">The sequence shown here is derived from an EMBL/GenBank/DDBJ whole genome shotgun (WGS) entry which is preliminary data.</text>
</comment>
<keyword evidence="1" id="KW-1133">Transmembrane helix</keyword>
<dbReference type="Proteomes" id="UP000623419">
    <property type="component" value="Unassembled WGS sequence"/>
</dbReference>
<evidence type="ECO:0000313" key="3">
    <source>
        <dbReference type="Proteomes" id="UP000623419"/>
    </source>
</evidence>
<protein>
    <submittedName>
        <fullName evidence="2">Membrane protein</fullName>
    </submittedName>
</protein>
<accession>A0ABQ1HBR0</accession>
<organism evidence="2 3">
    <name type="scientific">Arenimonas soli</name>
    <dbReference type="NCBI Taxonomy" id="2269504"/>
    <lineage>
        <taxon>Bacteria</taxon>
        <taxon>Pseudomonadati</taxon>
        <taxon>Pseudomonadota</taxon>
        <taxon>Gammaproteobacteria</taxon>
        <taxon>Lysobacterales</taxon>
        <taxon>Lysobacteraceae</taxon>
        <taxon>Arenimonas</taxon>
    </lineage>
</organism>
<dbReference type="EMBL" id="BMKC01000001">
    <property type="protein sequence ID" value="GGA68700.1"/>
    <property type="molecule type" value="Genomic_DNA"/>
</dbReference>
<evidence type="ECO:0000256" key="1">
    <source>
        <dbReference type="SAM" id="Phobius"/>
    </source>
</evidence>
<feature type="transmembrane region" description="Helical" evidence="1">
    <location>
        <begin position="12"/>
        <end position="31"/>
    </location>
</feature>
<keyword evidence="1" id="KW-0472">Membrane</keyword>
<reference evidence="3" key="1">
    <citation type="journal article" date="2019" name="Int. J. Syst. Evol. Microbiol.">
        <title>The Global Catalogue of Microorganisms (GCM) 10K type strain sequencing project: providing services to taxonomists for standard genome sequencing and annotation.</title>
        <authorList>
            <consortium name="The Broad Institute Genomics Platform"/>
            <consortium name="The Broad Institute Genome Sequencing Center for Infectious Disease"/>
            <person name="Wu L."/>
            <person name="Ma J."/>
        </authorList>
    </citation>
    <scope>NUCLEOTIDE SEQUENCE [LARGE SCALE GENOMIC DNA]</scope>
    <source>
        <strain evidence="3">CGMCC 1.15905</strain>
    </source>
</reference>
<keyword evidence="1" id="KW-0812">Transmembrane</keyword>
<gene>
    <name evidence="2" type="ORF">GCM10011521_03620</name>
</gene>
<dbReference type="Pfam" id="PF11743">
    <property type="entry name" value="DUF3301"/>
    <property type="match status" value="1"/>
</dbReference>
<dbReference type="InterPro" id="IPR021732">
    <property type="entry name" value="DUF3301"/>
</dbReference>
<sequence length="119" mass="12755">MAGAGRPHTSHMLGTLLVSLFAMAVVVFWYAGRAAAETATVIGQRACARAGVQWLDQSVHLLAIRLRRGPDGWLGLERHYGFEYSTGGEDRHAGRIVLHGRRLKALAGPVPPAPDTGTT</sequence>
<name>A0ABQ1HBR0_9GAMM</name>
<keyword evidence="3" id="KW-1185">Reference proteome</keyword>
<evidence type="ECO:0000313" key="2">
    <source>
        <dbReference type="EMBL" id="GGA68700.1"/>
    </source>
</evidence>